<dbReference type="GO" id="GO:0043565">
    <property type="term" value="F:sequence-specific DNA binding"/>
    <property type="evidence" value="ECO:0007669"/>
    <property type="project" value="TreeGrafter"/>
</dbReference>
<evidence type="ECO:0000313" key="6">
    <source>
        <dbReference type="Proteomes" id="UP000719412"/>
    </source>
</evidence>
<reference evidence="5" key="2">
    <citation type="submission" date="2021-08" db="EMBL/GenBank/DDBJ databases">
        <authorList>
            <person name="Eriksson T."/>
        </authorList>
    </citation>
    <scope>NUCLEOTIDE SEQUENCE</scope>
    <source>
        <strain evidence="5">Stoneville</strain>
        <tissue evidence="5">Whole head</tissue>
    </source>
</reference>
<feature type="coiled-coil region" evidence="1">
    <location>
        <begin position="160"/>
        <end position="190"/>
    </location>
</feature>
<keyword evidence="1" id="KW-0175">Coiled coil</keyword>
<gene>
    <name evidence="5" type="ORF">GEV33_005906</name>
</gene>
<dbReference type="InterPro" id="IPR029526">
    <property type="entry name" value="PGBD"/>
</dbReference>
<sequence>MFGRDIPWKDQVKYLGVILDKSLTFIPHVKHKKQDVHQEQAGVVQIHHPPSHYASVVWGHICASLQNRFLRSAFNSHWFVRNNQLHREANLPMLKEFLFEIALRSFEKAKEHENPLVRQAVDYDETGPSRYKRPKTVLNDFPNASTTMAPATQPTLEDVLNRMSAQIAALTQEVKELRALKQEVDELRCLNDACIVQLEESNEDMVSMSAAIPQVVIVQPQAPFEATQPPADQDMEEPFQQVKGKKPRKRRPSPRASISGGPKEGQKDNQQAPQVNPNQPAPAKQVAQNKPPAENKIPPIIIRDAAKWASVSSAMTTRQIKFSKAKTCIDGIRVNTVTIDDFRALTRLLERKVPYHSFALPEQKALRAVLRTVPCEIVIDDVRADLEELGLAQIVTCHLSVTVERPHKKGTPSQCHRCQRFNHSQRHCHALPKCVKCGESNDTHSCEKTNDDAAKCANCGGALKPKNLQVQRHPNRNKNPPRPPRNNPPPPQAPPGPPPPKPPPATNSNALKSFADATASKKTAPATPPQATPKQPPSINKALIEILQAIQTSNTKEEILQNSSVRSLQIAFYNARGLRSSSNELEVFADDHDLDALLVSESKLQPGTPDPNIRGFELYRSDRTRTPGGGTAIYVRREIRHHQIALPVLQDLEATAVTINEILDPGTSVIAAGDFNAKHEAWGSRRANRNGRILIEHADIDILIEAPPEPTYYDARYFRQARYRAVKKHSDHLPVLMHIGDEASDANRNSTVQITNWPRFAKILESDFGPVPRIESVENLESAAGAFEEKIKTAMFDSTRTRVEPQKKENFLGTTEQKNKPTFSVEIEDIKIFIGFLIFSGYNRLPSERDYFSDAEDLGVQLVKDAMNRNRYLEVKSLLHLQDNSKANENKHDRAFKIRPLLDALNENFRKWGIFQKHLSIDEMMVRYYGRHGLKQFIRGKAIRFGYKLWALCGDSGYCFNFSLYCGKEAVQSNNPLGTRVVTNMLSVVDDPFGYTIHFDNYFSSYDLLKILKDNGFRATGTIRDNRAGKCPLKSVKEVEKSKRGMYDHRFDQKNKIFMSQYVQYEGGIRTRKSMFQFHSLD</sequence>
<dbReference type="AlphaFoldDB" id="A0A8J6HLM2"/>
<dbReference type="Proteomes" id="UP000719412">
    <property type="component" value="Unassembled WGS sequence"/>
</dbReference>
<feature type="region of interest" description="Disordered" evidence="2">
    <location>
        <begin position="518"/>
        <end position="537"/>
    </location>
</feature>
<comment type="caution">
    <text evidence="5">The sequence shown here is derived from an EMBL/GenBank/DDBJ whole genome shotgun (WGS) entry which is preliminary data.</text>
</comment>
<dbReference type="Pfam" id="PF03372">
    <property type="entry name" value="Exo_endo_phos"/>
    <property type="match status" value="1"/>
</dbReference>
<feature type="compositionally biased region" description="Basic residues" evidence="2">
    <location>
        <begin position="243"/>
        <end position="253"/>
    </location>
</feature>
<evidence type="ECO:0000256" key="1">
    <source>
        <dbReference type="SAM" id="Coils"/>
    </source>
</evidence>
<keyword evidence="6" id="KW-1185">Reference proteome</keyword>
<name>A0A8J6HLM2_TENMO</name>
<dbReference type="InterPro" id="IPR052638">
    <property type="entry name" value="PiggyBac_TE-derived"/>
</dbReference>
<feature type="region of interest" description="Disordered" evidence="2">
    <location>
        <begin position="467"/>
        <end position="510"/>
    </location>
</feature>
<proteinExistence type="predicted"/>
<evidence type="ECO:0000313" key="5">
    <source>
        <dbReference type="EMBL" id="KAH0816885.1"/>
    </source>
</evidence>
<feature type="domain" description="PiggyBac transposable element-derived protein" evidence="4">
    <location>
        <begin position="820"/>
        <end position="1062"/>
    </location>
</feature>
<dbReference type="PANTHER" id="PTHR47055:SF3">
    <property type="entry name" value="PHORBOL-ESTER_DAG-TYPE DOMAIN-CONTAINING PROTEIN"/>
    <property type="match status" value="1"/>
</dbReference>
<feature type="compositionally biased region" description="Pro residues" evidence="2">
    <location>
        <begin position="480"/>
        <end position="505"/>
    </location>
</feature>
<feature type="compositionally biased region" description="Low complexity" evidence="2">
    <location>
        <begin position="269"/>
        <end position="283"/>
    </location>
</feature>
<reference evidence="5" key="1">
    <citation type="journal article" date="2020" name="J Insects Food Feed">
        <title>The yellow mealworm (Tenebrio molitor) genome: a resource for the emerging insects as food and feed industry.</title>
        <authorList>
            <person name="Eriksson T."/>
            <person name="Andere A."/>
            <person name="Kelstrup H."/>
            <person name="Emery V."/>
            <person name="Picard C."/>
        </authorList>
    </citation>
    <scope>NUCLEOTIDE SEQUENCE</scope>
    <source>
        <strain evidence="5">Stoneville</strain>
        <tissue evidence="5">Whole head</tissue>
    </source>
</reference>
<dbReference type="EMBL" id="JABDTM020020765">
    <property type="protein sequence ID" value="KAH0816885.1"/>
    <property type="molecule type" value="Genomic_DNA"/>
</dbReference>
<dbReference type="Pfam" id="PF13843">
    <property type="entry name" value="DDE_Tnp_1_7"/>
    <property type="match status" value="1"/>
</dbReference>
<dbReference type="SUPFAM" id="SSF56219">
    <property type="entry name" value="DNase I-like"/>
    <property type="match status" value="1"/>
</dbReference>
<organism evidence="5 6">
    <name type="scientific">Tenebrio molitor</name>
    <name type="common">Yellow mealworm beetle</name>
    <dbReference type="NCBI Taxonomy" id="7067"/>
    <lineage>
        <taxon>Eukaryota</taxon>
        <taxon>Metazoa</taxon>
        <taxon>Ecdysozoa</taxon>
        <taxon>Arthropoda</taxon>
        <taxon>Hexapoda</taxon>
        <taxon>Insecta</taxon>
        <taxon>Pterygota</taxon>
        <taxon>Neoptera</taxon>
        <taxon>Endopterygota</taxon>
        <taxon>Coleoptera</taxon>
        <taxon>Polyphaga</taxon>
        <taxon>Cucujiformia</taxon>
        <taxon>Tenebrionidae</taxon>
        <taxon>Tenebrio</taxon>
    </lineage>
</organism>
<dbReference type="GO" id="GO:0003824">
    <property type="term" value="F:catalytic activity"/>
    <property type="evidence" value="ECO:0007669"/>
    <property type="project" value="InterPro"/>
</dbReference>
<evidence type="ECO:0008006" key="7">
    <source>
        <dbReference type="Google" id="ProtNLM"/>
    </source>
</evidence>
<protein>
    <recommendedName>
        <fullName evidence="7">PiggyBac transposable element-derived protein domain-containing protein</fullName>
    </recommendedName>
</protein>
<evidence type="ECO:0000256" key="2">
    <source>
        <dbReference type="SAM" id="MobiDB-lite"/>
    </source>
</evidence>
<dbReference type="InterPro" id="IPR005135">
    <property type="entry name" value="Endo/exonuclease/phosphatase"/>
</dbReference>
<dbReference type="Gene3D" id="3.60.10.10">
    <property type="entry name" value="Endonuclease/exonuclease/phosphatase"/>
    <property type="match status" value="1"/>
</dbReference>
<feature type="domain" description="Endonuclease/exonuclease/phosphatase" evidence="3">
    <location>
        <begin position="573"/>
        <end position="712"/>
    </location>
</feature>
<evidence type="ECO:0000259" key="3">
    <source>
        <dbReference type="Pfam" id="PF03372"/>
    </source>
</evidence>
<accession>A0A8J6HLM2</accession>
<feature type="region of interest" description="Disordered" evidence="2">
    <location>
        <begin position="226"/>
        <end position="297"/>
    </location>
</feature>
<dbReference type="InterPro" id="IPR036691">
    <property type="entry name" value="Endo/exonu/phosph_ase_sf"/>
</dbReference>
<dbReference type="PANTHER" id="PTHR47055">
    <property type="entry name" value="DDE_TNP_1_7 DOMAIN-CONTAINING PROTEIN"/>
    <property type="match status" value="1"/>
</dbReference>
<evidence type="ECO:0000259" key="4">
    <source>
        <dbReference type="Pfam" id="PF13843"/>
    </source>
</evidence>
<feature type="region of interest" description="Disordered" evidence="2">
    <location>
        <begin position="128"/>
        <end position="149"/>
    </location>
</feature>
<feature type="compositionally biased region" description="Pro residues" evidence="2">
    <location>
        <begin position="526"/>
        <end position="536"/>
    </location>
</feature>